<feature type="region of interest" description="Disordered" evidence="1">
    <location>
        <begin position="728"/>
        <end position="782"/>
    </location>
</feature>
<dbReference type="EMBL" id="CAKKNE010000001">
    <property type="protein sequence ID" value="CAH0364682.1"/>
    <property type="molecule type" value="Genomic_DNA"/>
</dbReference>
<feature type="signal peptide" evidence="3">
    <location>
        <begin position="1"/>
        <end position="15"/>
    </location>
</feature>
<feature type="chain" id="PRO_5035191262" description="SGNH hydrolase-type esterase domain-containing protein" evidence="3">
    <location>
        <begin position="16"/>
        <end position="782"/>
    </location>
</feature>
<evidence type="ECO:0000259" key="4">
    <source>
        <dbReference type="Pfam" id="PF13472"/>
    </source>
</evidence>
<dbReference type="InterPro" id="IPR036514">
    <property type="entry name" value="SGNH_hydro_sf"/>
</dbReference>
<evidence type="ECO:0000256" key="3">
    <source>
        <dbReference type="SAM" id="SignalP"/>
    </source>
</evidence>
<sequence>MYTLLAALVACAVQAEIAVVCVGDSNTVGKRAASGHDYPAQLSRLLGSGYSVYAKGVGGRTMHSKADEPYEDEEEYDDAREIVEDADVAIVVSIFGTNDAKAVNWDTVKDDWVDEYKKFIEVFEALGATVIIGIPVPYLGNDVLLGNYVDMWAEIDVCPINNVMPEMIRQIASDKGLGLVDAQAAFVDAYGASSVDDWVTFWNTGHWADRVHPLDHGLGVIAQAVHEKVLEVGAGYVPTYAPTYRPSYTQHPTADTPRPSVAPAPFPTPATPAPFALVEDVEKDCPVLSALEPNFCPLTMLELDIHNCQTPGLQPGDLCEGDGECGTDPGLDNCDDADMYIVRDAAPYVPSTAPTLKRIDDACPVLRQMEPKECQGWTMAQLDIDNCATPGLVEGDACEGDGECGTDPGLNNCQAGDMYVVVTAFSGGVDVSTIHGTSTARKLTTGTLEQSDMCTYFYDNYDRLHVAWAHFIEGRLASDCDVEKGVTAISCSGEVLTFTVLSASCADAVNVINEDLRSKDEDQVARDFANSTDVSEEVHDAFIEFLDLYPLQEMDAVIVTKKKDRVTDAEKVERLAKRYWWAIVILGISTGVFCKLYVIYHCRHHHVKKKYRQLKVKHRHLEWQHGRLTFVDDAPQSEDTTQEPFIDRDADESVAKQGWAAIRHAVKGTKAQKLGGIVREASRKDVENPVRNEHHISQALTDAKREHAAHLLKIADLEDELRVSRLNVTPDRGDSASESGFTEAMHRAPPAPSPRGPPAPPTPPPPVHRTPGSPATPHVDLE</sequence>
<evidence type="ECO:0000313" key="6">
    <source>
        <dbReference type="Proteomes" id="UP000789595"/>
    </source>
</evidence>
<dbReference type="InterPro" id="IPR013830">
    <property type="entry name" value="SGNH_hydro"/>
</dbReference>
<dbReference type="Gene3D" id="3.40.50.1110">
    <property type="entry name" value="SGNH hydrolase"/>
    <property type="match status" value="1"/>
</dbReference>
<feature type="transmembrane region" description="Helical" evidence="2">
    <location>
        <begin position="579"/>
        <end position="600"/>
    </location>
</feature>
<feature type="compositionally biased region" description="Pro residues" evidence="1">
    <location>
        <begin position="749"/>
        <end position="768"/>
    </location>
</feature>
<evidence type="ECO:0000256" key="1">
    <source>
        <dbReference type="SAM" id="MobiDB-lite"/>
    </source>
</evidence>
<dbReference type="OrthoDB" id="207410at2759"/>
<dbReference type="Pfam" id="PF13472">
    <property type="entry name" value="Lipase_GDSL_2"/>
    <property type="match status" value="1"/>
</dbReference>
<keyword evidence="2" id="KW-0472">Membrane</keyword>
<dbReference type="SUPFAM" id="SSF52266">
    <property type="entry name" value="SGNH hydrolase"/>
    <property type="match status" value="1"/>
</dbReference>
<dbReference type="Proteomes" id="UP000789595">
    <property type="component" value="Unassembled WGS sequence"/>
</dbReference>
<keyword evidence="6" id="KW-1185">Reference proteome</keyword>
<keyword evidence="2" id="KW-0812">Transmembrane</keyword>
<evidence type="ECO:0000256" key="2">
    <source>
        <dbReference type="SAM" id="Phobius"/>
    </source>
</evidence>
<accession>A0A8J2SFB4</accession>
<protein>
    <recommendedName>
        <fullName evidence="4">SGNH hydrolase-type esterase domain-containing protein</fullName>
    </recommendedName>
</protein>
<comment type="caution">
    <text evidence="5">The sequence shown here is derived from an EMBL/GenBank/DDBJ whole genome shotgun (WGS) entry which is preliminary data.</text>
</comment>
<gene>
    <name evidence="5" type="ORF">PECAL_1P10590</name>
</gene>
<reference evidence="5" key="1">
    <citation type="submission" date="2021-11" db="EMBL/GenBank/DDBJ databases">
        <authorList>
            <consortium name="Genoscope - CEA"/>
            <person name="William W."/>
        </authorList>
    </citation>
    <scope>NUCLEOTIDE SEQUENCE</scope>
</reference>
<name>A0A8J2SFB4_9STRA</name>
<feature type="domain" description="SGNH hydrolase-type esterase" evidence="4">
    <location>
        <begin position="21"/>
        <end position="215"/>
    </location>
</feature>
<keyword evidence="3" id="KW-0732">Signal</keyword>
<evidence type="ECO:0000313" key="5">
    <source>
        <dbReference type="EMBL" id="CAH0364682.1"/>
    </source>
</evidence>
<keyword evidence="2" id="KW-1133">Transmembrane helix</keyword>
<dbReference type="AlphaFoldDB" id="A0A8J2SFB4"/>
<proteinExistence type="predicted"/>
<organism evidence="5 6">
    <name type="scientific">Pelagomonas calceolata</name>
    <dbReference type="NCBI Taxonomy" id="35677"/>
    <lineage>
        <taxon>Eukaryota</taxon>
        <taxon>Sar</taxon>
        <taxon>Stramenopiles</taxon>
        <taxon>Ochrophyta</taxon>
        <taxon>Pelagophyceae</taxon>
        <taxon>Pelagomonadales</taxon>
        <taxon>Pelagomonadaceae</taxon>
        <taxon>Pelagomonas</taxon>
    </lineage>
</organism>